<keyword evidence="2" id="KW-1185">Reference proteome</keyword>
<organism evidence="1 2">
    <name type="scientific">Auriscalpium vulgare</name>
    <dbReference type="NCBI Taxonomy" id="40419"/>
    <lineage>
        <taxon>Eukaryota</taxon>
        <taxon>Fungi</taxon>
        <taxon>Dikarya</taxon>
        <taxon>Basidiomycota</taxon>
        <taxon>Agaricomycotina</taxon>
        <taxon>Agaricomycetes</taxon>
        <taxon>Russulales</taxon>
        <taxon>Auriscalpiaceae</taxon>
        <taxon>Auriscalpium</taxon>
    </lineage>
</organism>
<keyword evidence="1" id="KW-0687">Ribonucleoprotein</keyword>
<name>A0ACB8S6N9_9AGAM</name>
<evidence type="ECO:0000313" key="1">
    <source>
        <dbReference type="EMBL" id="KAI0052025.1"/>
    </source>
</evidence>
<sequence>MTKSSLSYPIILLSRLVVSYGQVLTVLCCPQALESNFDRFVEVGRVVLLKAGPQAGHIAVIAEVIDHNRAIIDGPTTGVPRQSFPYRHLTLTPLKVKALPRNAGTGTVKKYVEKEGIVEKWDSSAWAKKRAATEKRRTLNDFERFQVLLLKKARRDRVRKVVKSSKA</sequence>
<reference evidence="1" key="2">
    <citation type="journal article" date="2022" name="New Phytol.">
        <title>Evolutionary transition to the ectomycorrhizal habit in the genomes of a hyperdiverse lineage of mushroom-forming fungi.</title>
        <authorList>
            <person name="Looney B."/>
            <person name="Miyauchi S."/>
            <person name="Morin E."/>
            <person name="Drula E."/>
            <person name="Courty P.E."/>
            <person name="Kohler A."/>
            <person name="Kuo A."/>
            <person name="LaButti K."/>
            <person name="Pangilinan J."/>
            <person name="Lipzen A."/>
            <person name="Riley R."/>
            <person name="Andreopoulos W."/>
            <person name="He G."/>
            <person name="Johnson J."/>
            <person name="Nolan M."/>
            <person name="Tritt A."/>
            <person name="Barry K.W."/>
            <person name="Grigoriev I.V."/>
            <person name="Nagy L.G."/>
            <person name="Hibbett D."/>
            <person name="Henrissat B."/>
            <person name="Matheny P.B."/>
            <person name="Labbe J."/>
            <person name="Martin F.M."/>
        </authorList>
    </citation>
    <scope>NUCLEOTIDE SEQUENCE</scope>
    <source>
        <strain evidence="1">FP105234-sp</strain>
    </source>
</reference>
<proteinExistence type="predicted"/>
<keyword evidence="1" id="KW-0689">Ribosomal protein</keyword>
<gene>
    <name evidence="1" type="ORF">FA95DRAFT_1553993</name>
</gene>
<dbReference type="EMBL" id="MU275848">
    <property type="protein sequence ID" value="KAI0052025.1"/>
    <property type="molecule type" value="Genomic_DNA"/>
</dbReference>
<dbReference type="Proteomes" id="UP000814033">
    <property type="component" value="Unassembled WGS sequence"/>
</dbReference>
<evidence type="ECO:0000313" key="2">
    <source>
        <dbReference type="Proteomes" id="UP000814033"/>
    </source>
</evidence>
<accession>A0ACB8S6N9</accession>
<reference evidence="1" key="1">
    <citation type="submission" date="2021-02" db="EMBL/GenBank/DDBJ databases">
        <authorList>
            <consortium name="DOE Joint Genome Institute"/>
            <person name="Ahrendt S."/>
            <person name="Looney B.P."/>
            <person name="Miyauchi S."/>
            <person name="Morin E."/>
            <person name="Drula E."/>
            <person name="Courty P.E."/>
            <person name="Chicoki N."/>
            <person name="Fauchery L."/>
            <person name="Kohler A."/>
            <person name="Kuo A."/>
            <person name="Labutti K."/>
            <person name="Pangilinan J."/>
            <person name="Lipzen A."/>
            <person name="Riley R."/>
            <person name="Andreopoulos W."/>
            <person name="He G."/>
            <person name="Johnson J."/>
            <person name="Barry K.W."/>
            <person name="Grigoriev I.V."/>
            <person name="Nagy L."/>
            <person name="Hibbett D."/>
            <person name="Henrissat B."/>
            <person name="Matheny P.B."/>
            <person name="Labbe J."/>
            <person name="Martin F."/>
        </authorList>
    </citation>
    <scope>NUCLEOTIDE SEQUENCE</scope>
    <source>
        <strain evidence="1">FP105234-sp</strain>
    </source>
</reference>
<protein>
    <submittedName>
        <fullName evidence="1">60S ribosomal protein L14</fullName>
    </submittedName>
</protein>
<comment type="caution">
    <text evidence="1">The sequence shown here is derived from an EMBL/GenBank/DDBJ whole genome shotgun (WGS) entry which is preliminary data.</text>
</comment>